<evidence type="ECO:0000256" key="2">
    <source>
        <dbReference type="ARBA" id="ARBA00007165"/>
    </source>
</evidence>
<dbReference type="CDD" id="cd06662">
    <property type="entry name" value="SURF1"/>
    <property type="match status" value="1"/>
</dbReference>
<evidence type="ECO:0000313" key="8">
    <source>
        <dbReference type="Proteomes" id="UP000294325"/>
    </source>
</evidence>
<gene>
    <name evidence="7" type="ORF">E3U44_03775</name>
</gene>
<comment type="caution">
    <text evidence="6">Lacks conserved residue(s) required for the propagation of feature annotation.</text>
</comment>
<evidence type="ECO:0000256" key="4">
    <source>
        <dbReference type="ARBA" id="ARBA00022989"/>
    </source>
</evidence>
<keyword evidence="5 6" id="KW-0472">Membrane</keyword>
<keyword evidence="4 6" id="KW-1133">Transmembrane helix</keyword>
<dbReference type="KEGG" id="nwr:E3U44_03775"/>
<comment type="subcellular location">
    <subcellularLocation>
        <location evidence="6">Cell membrane</location>
        <topology evidence="6">Multi-pass membrane protein</topology>
    </subcellularLocation>
    <subcellularLocation>
        <location evidence="1">Membrane</location>
    </subcellularLocation>
</comment>
<evidence type="ECO:0000256" key="5">
    <source>
        <dbReference type="ARBA" id="ARBA00023136"/>
    </source>
</evidence>
<dbReference type="Proteomes" id="UP000294325">
    <property type="component" value="Chromosome"/>
</dbReference>
<sequence length="235" mass="26421">MVSLLVTAILASLGIWQLQRADEKRAIEVALRERSASEPLWVGRDRLSLPDSEYRQGIAQGRFDSAHIVFLDNQIQESQAGYHVLVPLRLTSASGSAILVNLGWVPMGLDRQQLPQVDIPHSQVTVHGTLRRPPQAPFFLGDEGTRETTGWPKRVQYVNTEQLQPNLGYSLQPLVLQLAPDEPYGFVRQWPGLPTSVQQHIAYAVQWFAMALVAVVVFVVLYRRSFDGSEQRNRS</sequence>
<keyword evidence="6" id="KW-1003">Cell membrane</keyword>
<protein>
    <recommendedName>
        <fullName evidence="6">SURF1-like protein</fullName>
    </recommendedName>
</protein>
<organism evidence="7 8">
    <name type="scientific">Nitrosococcus wardiae</name>
    <dbReference type="NCBI Taxonomy" id="1814290"/>
    <lineage>
        <taxon>Bacteria</taxon>
        <taxon>Pseudomonadati</taxon>
        <taxon>Pseudomonadota</taxon>
        <taxon>Gammaproteobacteria</taxon>
        <taxon>Chromatiales</taxon>
        <taxon>Chromatiaceae</taxon>
        <taxon>Nitrosococcus</taxon>
    </lineage>
</organism>
<dbReference type="PANTHER" id="PTHR23427:SF2">
    <property type="entry name" value="SURFEIT LOCUS PROTEIN 1"/>
    <property type="match status" value="1"/>
</dbReference>
<evidence type="ECO:0000256" key="3">
    <source>
        <dbReference type="ARBA" id="ARBA00022692"/>
    </source>
</evidence>
<dbReference type="PANTHER" id="PTHR23427">
    <property type="entry name" value="SURFEIT LOCUS PROTEIN"/>
    <property type="match status" value="1"/>
</dbReference>
<keyword evidence="8" id="KW-1185">Reference proteome</keyword>
<dbReference type="GO" id="GO:0005886">
    <property type="term" value="C:plasma membrane"/>
    <property type="evidence" value="ECO:0007669"/>
    <property type="project" value="UniProtKB-SubCell"/>
</dbReference>
<dbReference type="AlphaFoldDB" id="A0A4V1AVN2"/>
<accession>A0A4V1AVN2</accession>
<dbReference type="OrthoDB" id="9789940at2"/>
<dbReference type="InterPro" id="IPR045214">
    <property type="entry name" value="Surf1/Surf4"/>
</dbReference>
<evidence type="ECO:0000256" key="6">
    <source>
        <dbReference type="RuleBase" id="RU363076"/>
    </source>
</evidence>
<dbReference type="PROSITE" id="PS50895">
    <property type="entry name" value="SURF1"/>
    <property type="match status" value="1"/>
</dbReference>
<reference evidence="7 8" key="1">
    <citation type="submission" date="2019-03" db="EMBL/GenBank/DDBJ databases">
        <title>The genome sequence of Nitrosococcus wardiae strain D1FHST reveals the archetypal metabolic capacity of ammonia-oxidizing Gammaproteobacteria.</title>
        <authorList>
            <person name="Wang L."/>
            <person name="Lim C.K."/>
            <person name="Hanson T.E."/>
            <person name="Dang H."/>
            <person name="Klotz M.G."/>
        </authorList>
    </citation>
    <scope>NUCLEOTIDE SEQUENCE [LARGE SCALE GENOMIC DNA]</scope>
    <source>
        <strain evidence="7 8">D1FHS</strain>
    </source>
</reference>
<name>A0A4V1AVN2_9GAMM</name>
<comment type="similarity">
    <text evidence="2 6">Belongs to the SURF1 family.</text>
</comment>
<dbReference type="EMBL" id="CP038033">
    <property type="protein sequence ID" value="QBQ53725.1"/>
    <property type="molecule type" value="Genomic_DNA"/>
</dbReference>
<feature type="transmembrane region" description="Helical" evidence="6">
    <location>
        <begin position="201"/>
        <end position="222"/>
    </location>
</feature>
<keyword evidence="3 6" id="KW-0812">Transmembrane</keyword>
<dbReference type="InterPro" id="IPR002994">
    <property type="entry name" value="Surf1/Shy1"/>
</dbReference>
<proteinExistence type="inferred from homology"/>
<dbReference type="Pfam" id="PF02104">
    <property type="entry name" value="SURF1"/>
    <property type="match status" value="1"/>
</dbReference>
<dbReference type="RefSeq" id="WP_134356737.1">
    <property type="nucleotide sequence ID" value="NZ_CP038033.1"/>
</dbReference>
<evidence type="ECO:0000256" key="1">
    <source>
        <dbReference type="ARBA" id="ARBA00004370"/>
    </source>
</evidence>
<evidence type="ECO:0000313" key="7">
    <source>
        <dbReference type="EMBL" id="QBQ53725.1"/>
    </source>
</evidence>